<dbReference type="InterPro" id="IPR050177">
    <property type="entry name" value="Lipid_A_modif_metabolic_enz"/>
</dbReference>
<comment type="caution">
    <text evidence="2">The sequence shown here is derived from an EMBL/GenBank/DDBJ whole genome shotgun (WGS) entry which is preliminary data.</text>
</comment>
<dbReference type="InterPro" id="IPR036291">
    <property type="entry name" value="NAD(P)-bd_dom_sf"/>
</dbReference>
<dbReference type="PANTHER" id="PTHR43245:SF13">
    <property type="entry name" value="UDP-D-APIOSE_UDP-D-XYLOSE SYNTHASE 2"/>
    <property type="match status" value="1"/>
</dbReference>
<dbReference type="Proteomes" id="UP001589870">
    <property type="component" value="Unassembled WGS sequence"/>
</dbReference>
<dbReference type="SUPFAM" id="SSF51735">
    <property type="entry name" value="NAD(P)-binding Rossmann-fold domains"/>
    <property type="match status" value="1"/>
</dbReference>
<feature type="domain" description="NAD-dependent epimerase/dehydratase" evidence="1">
    <location>
        <begin position="4"/>
        <end position="215"/>
    </location>
</feature>
<organism evidence="2 3">
    <name type="scientific">Sphaerimonospora cavernae</name>
    <dbReference type="NCBI Taxonomy" id="1740611"/>
    <lineage>
        <taxon>Bacteria</taxon>
        <taxon>Bacillati</taxon>
        <taxon>Actinomycetota</taxon>
        <taxon>Actinomycetes</taxon>
        <taxon>Streptosporangiales</taxon>
        <taxon>Streptosporangiaceae</taxon>
        <taxon>Sphaerimonospora</taxon>
    </lineage>
</organism>
<dbReference type="Pfam" id="PF01370">
    <property type="entry name" value="Epimerase"/>
    <property type="match status" value="1"/>
</dbReference>
<accession>A0ABV6TXJ7</accession>
<proteinExistence type="predicted"/>
<gene>
    <name evidence="2" type="ORF">ACFHYQ_01305</name>
</gene>
<evidence type="ECO:0000313" key="3">
    <source>
        <dbReference type="Proteomes" id="UP001589870"/>
    </source>
</evidence>
<sequence length="338" mass="37169">MRLLVLGGTRFVGRALVEQAAALGHQVTTFNRGRTGQDVPGVEAVRGDRENAADLLSLVDGREWDWVVDTSGYVPQIVGNSVRLLSSRARAYVFLSTVSVYPGWPAEPVSEDSETYECAPDTPGTAEDEANWTAAQYGAYKAGCERAVQEAFEGQVTILRPGVILGPMENVGRLTWWLTRITRGGRVLAPGDAGKPIQPIDIRDLTAFTLNCLEKGITGTFNLTTPKEHTTFGGLLNACRAVTGSDAELTWVNDEFLVEQKERQWTAIPLWRTPAGTWAVDSAKATAAGLTCRPIEETVRDTYAWLRESGGPLAYDRQAHHGLSPERERELLELWDRR</sequence>
<keyword evidence="3" id="KW-1185">Reference proteome</keyword>
<dbReference type="EMBL" id="JBHMQT010000003">
    <property type="protein sequence ID" value="MFC0860923.1"/>
    <property type="molecule type" value="Genomic_DNA"/>
</dbReference>
<dbReference type="InterPro" id="IPR001509">
    <property type="entry name" value="Epimerase_deHydtase"/>
</dbReference>
<dbReference type="Gene3D" id="3.40.50.720">
    <property type="entry name" value="NAD(P)-binding Rossmann-like Domain"/>
    <property type="match status" value="1"/>
</dbReference>
<protein>
    <submittedName>
        <fullName evidence="2">NAD-dependent epimerase/dehydratase family protein</fullName>
    </submittedName>
</protein>
<reference evidence="2 3" key="1">
    <citation type="submission" date="2024-09" db="EMBL/GenBank/DDBJ databases">
        <authorList>
            <person name="Sun Q."/>
            <person name="Mori K."/>
        </authorList>
    </citation>
    <scope>NUCLEOTIDE SEQUENCE [LARGE SCALE GENOMIC DNA]</scope>
    <source>
        <strain evidence="2 3">TBRC 1851</strain>
    </source>
</reference>
<name>A0ABV6TXJ7_9ACTN</name>
<dbReference type="PANTHER" id="PTHR43245">
    <property type="entry name" value="BIFUNCTIONAL POLYMYXIN RESISTANCE PROTEIN ARNA"/>
    <property type="match status" value="1"/>
</dbReference>
<dbReference type="RefSeq" id="WP_394299179.1">
    <property type="nucleotide sequence ID" value="NZ_JBHMQT010000003.1"/>
</dbReference>
<evidence type="ECO:0000313" key="2">
    <source>
        <dbReference type="EMBL" id="MFC0860923.1"/>
    </source>
</evidence>
<evidence type="ECO:0000259" key="1">
    <source>
        <dbReference type="Pfam" id="PF01370"/>
    </source>
</evidence>